<dbReference type="PANTHER" id="PTHR30258">
    <property type="entry name" value="TYPE II SECRETION SYSTEM PROTEIN GSPE-RELATED"/>
    <property type="match status" value="1"/>
</dbReference>
<comment type="caution">
    <text evidence="5">The sequence shown here is derived from an EMBL/GenBank/DDBJ whole genome shotgun (WGS) entry which is preliminary data.</text>
</comment>
<dbReference type="SUPFAM" id="SSF160246">
    <property type="entry name" value="EspE N-terminal domain-like"/>
    <property type="match status" value="1"/>
</dbReference>
<accession>A0ABT1EJT7</accession>
<evidence type="ECO:0000259" key="4">
    <source>
        <dbReference type="SMART" id="SM00382"/>
    </source>
</evidence>
<dbReference type="InterPro" id="IPR003593">
    <property type="entry name" value="AAA+_ATPase"/>
</dbReference>
<sequence>MANIKNIPIGELLKESGYISEEQIQQALAYQKENRGKRLGEILISLGFVTERQTLEALAQRFELKIVDLSNYEVDVEAVAKIPKQLAEKYSMLAIEQSPEGLVVATSDPLDFYGFEDVRQVTGMQLDTVLCEKEIIRGAISYYYSEVSAKQAAQKANTSTDGLEEIPLDLDINEEDGDAPIVNLLNSLVARAYSVNASDIHIEPFETKSNVRMRIDGTIVDYVTLQKSLHASLIARVKILSDLDIAERRIPQDGHFRTKIGEEFVNVRVSVIPTVFGEKAVMRLLASGGNIDYPSTYGMLEDDFEKFTAMLKSPNGILYITGPTGSGKTTTLYMVLEELSKRQVNISTIEDPVEKNLPRINQMQTNNMAGLTFDIGLRALLRQDPDVIMVGETRDAETAAISIRAAITGHLVLSTLHTNNAAATIVRLVDMGMEQYMIASSLVGVVAQRLMRKVCKHCSSERPVTIAEQAYLDPSITTVKEAVGCSRCNNTGYSGRIAIHEILMIDEAVKKMITLGSSVEEIVEYATSSQGMKTLSDRGQELVAEGITTIEELMKVAYYS</sequence>
<dbReference type="EMBL" id="JAMZFV010000020">
    <property type="protein sequence ID" value="MCP1110966.1"/>
    <property type="molecule type" value="Genomic_DNA"/>
</dbReference>
<reference evidence="5 6" key="1">
    <citation type="journal article" date="2022" name="Genome Biol. Evol.">
        <title>Host diet, physiology and behaviors set the stage for Lachnospiraceae cladogenesis.</title>
        <authorList>
            <person name="Vera-Ponce De Leon A."/>
            <person name="Schneider M."/>
            <person name="Jahnes B.C."/>
            <person name="Sadowski V."/>
            <person name="Camuy-Velez L.A."/>
            <person name="Duan J."/>
            <person name="Sabree Z.L."/>
        </authorList>
    </citation>
    <scope>NUCLEOTIDE SEQUENCE [LARGE SCALE GENOMIC DNA]</scope>
    <source>
        <strain evidence="5 6">PAL227</strain>
    </source>
</reference>
<proteinExistence type="inferred from homology"/>
<dbReference type="Pfam" id="PF05157">
    <property type="entry name" value="MshEN"/>
    <property type="match status" value="1"/>
</dbReference>
<protein>
    <submittedName>
        <fullName evidence="5">GspE/PulE family protein</fullName>
    </submittedName>
</protein>
<dbReference type="Pfam" id="PF00437">
    <property type="entry name" value="T2SSE"/>
    <property type="match status" value="1"/>
</dbReference>
<dbReference type="InterPro" id="IPR027417">
    <property type="entry name" value="P-loop_NTPase"/>
</dbReference>
<dbReference type="PANTHER" id="PTHR30258:SF1">
    <property type="entry name" value="PROTEIN TRANSPORT PROTEIN HOFB HOMOLOG"/>
    <property type="match status" value="1"/>
</dbReference>
<keyword evidence="3" id="KW-0067">ATP-binding</keyword>
<dbReference type="Gene3D" id="3.40.50.300">
    <property type="entry name" value="P-loop containing nucleotide triphosphate hydrolases"/>
    <property type="match status" value="1"/>
</dbReference>
<dbReference type="SMART" id="SM00382">
    <property type="entry name" value="AAA"/>
    <property type="match status" value="1"/>
</dbReference>
<organism evidence="5 6">
    <name type="scientific">Ohessyouella blattaphilus</name>
    <dbReference type="NCBI Taxonomy" id="2949333"/>
    <lineage>
        <taxon>Bacteria</taxon>
        <taxon>Bacillati</taxon>
        <taxon>Bacillota</taxon>
        <taxon>Clostridia</taxon>
        <taxon>Lachnospirales</taxon>
        <taxon>Lachnospiraceae</taxon>
        <taxon>Ohessyouella</taxon>
    </lineage>
</organism>
<evidence type="ECO:0000313" key="6">
    <source>
        <dbReference type="Proteomes" id="UP001523565"/>
    </source>
</evidence>
<keyword evidence="2" id="KW-0547">Nucleotide-binding</keyword>
<dbReference type="InterPro" id="IPR001482">
    <property type="entry name" value="T2SS/T4SS_dom"/>
</dbReference>
<dbReference type="Proteomes" id="UP001523565">
    <property type="component" value="Unassembled WGS sequence"/>
</dbReference>
<feature type="domain" description="AAA+ ATPase" evidence="4">
    <location>
        <begin position="314"/>
        <end position="432"/>
    </location>
</feature>
<keyword evidence="6" id="KW-1185">Reference proteome</keyword>
<dbReference type="RefSeq" id="WP_262069847.1">
    <property type="nucleotide sequence ID" value="NZ_JAMXOC010000020.1"/>
</dbReference>
<evidence type="ECO:0000256" key="1">
    <source>
        <dbReference type="ARBA" id="ARBA00006611"/>
    </source>
</evidence>
<dbReference type="Gene3D" id="3.30.300.160">
    <property type="entry name" value="Type II secretion system, protein E, N-terminal domain"/>
    <property type="match status" value="1"/>
</dbReference>
<comment type="similarity">
    <text evidence="1">Belongs to the GSP E family.</text>
</comment>
<evidence type="ECO:0000256" key="2">
    <source>
        <dbReference type="ARBA" id="ARBA00022741"/>
    </source>
</evidence>
<evidence type="ECO:0000313" key="5">
    <source>
        <dbReference type="EMBL" id="MCP1110966.1"/>
    </source>
</evidence>
<name>A0ABT1EJT7_9FIRM</name>
<dbReference type="InterPro" id="IPR037257">
    <property type="entry name" value="T2SS_E_N_sf"/>
</dbReference>
<dbReference type="Gene3D" id="1.10.40.70">
    <property type="match status" value="1"/>
</dbReference>
<dbReference type="CDD" id="cd01129">
    <property type="entry name" value="PulE-GspE-like"/>
    <property type="match status" value="1"/>
</dbReference>
<dbReference type="InterPro" id="IPR007831">
    <property type="entry name" value="T2SS_GspE_N"/>
</dbReference>
<evidence type="ECO:0000256" key="3">
    <source>
        <dbReference type="ARBA" id="ARBA00022840"/>
    </source>
</evidence>
<dbReference type="SUPFAM" id="SSF52540">
    <property type="entry name" value="P-loop containing nucleoside triphosphate hydrolases"/>
    <property type="match status" value="1"/>
</dbReference>
<gene>
    <name evidence="5" type="ORF">NK118_11965</name>
</gene>
<dbReference type="Gene3D" id="3.30.450.90">
    <property type="match status" value="1"/>
</dbReference>